<feature type="compositionally biased region" description="Basic and acidic residues" evidence="1">
    <location>
        <begin position="671"/>
        <end position="680"/>
    </location>
</feature>
<feature type="compositionally biased region" description="Pro residues" evidence="1">
    <location>
        <begin position="283"/>
        <end position="292"/>
    </location>
</feature>
<feature type="compositionally biased region" description="Acidic residues" evidence="1">
    <location>
        <begin position="238"/>
        <end position="247"/>
    </location>
</feature>
<feature type="compositionally biased region" description="Basic and acidic residues" evidence="1">
    <location>
        <begin position="369"/>
        <end position="381"/>
    </location>
</feature>
<feature type="region of interest" description="Disordered" evidence="1">
    <location>
        <begin position="662"/>
        <end position="708"/>
    </location>
</feature>
<accession>A0A1D1ZY25</accession>
<dbReference type="EMBL" id="GDKF01006835">
    <property type="protein sequence ID" value="JAT71787.1"/>
    <property type="molecule type" value="Transcribed_RNA"/>
</dbReference>
<reference evidence="2" key="1">
    <citation type="submission" date="2015-08" db="EMBL/GenBank/DDBJ databases">
        <authorList>
            <person name="Babu N.S."/>
            <person name="Beckwith C.J."/>
            <person name="Beseler K.G."/>
            <person name="Brison A."/>
            <person name="Carone J.V."/>
            <person name="Caskin T.P."/>
            <person name="Diamond M."/>
            <person name="Durham M.E."/>
            <person name="Foxe J.M."/>
            <person name="Go M."/>
            <person name="Henderson B.A."/>
            <person name="Jones I.B."/>
            <person name="McGettigan J.A."/>
            <person name="Micheletti S.J."/>
            <person name="Nasrallah M.E."/>
            <person name="Ortiz D."/>
            <person name="Piller C.R."/>
            <person name="Privatt S.R."/>
            <person name="Schneider S.L."/>
            <person name="Sharp S."/>
            <person name="Smith T.C."/>
            <person name="Stanton J.D."/>
            <person name="Ullery H.E."/>
            <person name="Wilson R.J."/>
            <person name="Serrano M.G."/>
            <person name="Buck G."/>
            <person name="Lee V."/>
            <person name="Wang Y."/>
            <person name="Carvalho R."/>
            <person name="Voegtly L."/>
            <person name="Shi R."/>
            <person name="Duckworth R."/>
            <person name="Johnson A."/>
            <person name="Loviza R."/>
            <person name="Walstead R."/>
            <person name="Shah Z."/>
            <person name="Kiflezghi M."/>
            <person name="Wade K."/>
            <person name="Ball S.L."/>
            <person name="Bradley K.W."/>
            <person name="Asai D.J."/>
            <person name="Bowman C.A."/>
            <person name="Russell D.A."/>
            <person name="Pope W.H."/>
            <person name="Jacobs-Sera D."/>
            <person name="Hendrix R.W."/>
            <person name="Hatfull G.F."/>
        </authorList>
    </citation>
    <scope>NUCLEOTIDE SEQUENCE</scope>
</reference>
<protein>
    <submittedName>
        <fullName evidence="2">Uncharacterized protein</fullName>
    </submittedName>
</protein>
<gene>
    <name evidence="2" type="ORF">g.42604</name>
</gene>
<feature type="compositionally biased region" description="Low complexity" evidence="1">
    <location>
        <begin position="442"/>
        <end position="467"/>
    </location>
</feature>
<evidence type="ECO:0000313" key="2">
    <source>
        <dbReference type="EMBL" id="JAT71787.1"/>
    </source>
</evidence>
<feature type="region of interest" description="Disordered" evidence="1">
    <location>
        <begin position="111"/>
        <end position="138"/>
    </location>
</feature>
<evidence type="ECO:0000256" key="1">
    <source>
        <dbReference type="SAM" id="MobiDB-lite"/>
    </source>
</evidence>
<organism evidence="2">
    <name type="scientific">Auxenochlorella protothecoides</name>
    <name type="common">Green microalga</name>
    <name type="synonym">Chlorella protothecoides</name>
    <dbReference type="NCBI Taxonomy" id="3075"/>
    <lineage>
        <taxon>Eukaryota</taxon>
        <taxon>Viridiplantae</taxon>
        <taxon>Chlorophyta</taxon>
        <taxon>core chlorophytes</taxon>
        <taxon>Trebouxiophyceae</taxon>
        <taxon>Chlorellales</taxon>
        <taxon>Chlorellaceae</taxon>
        <taxon>Auxenochlorella</taxon>
    </lineage>
</organism>
<sequence length="774" mass="77422">MAGSQDSKDVPTPKKQRKTRANATLKRPGDPHETSSPRAPRYEGSPRVPTTLAPALSVGASNDTGTGKPDLDGEEDAAVVGSATAAFRTLSVHALDGQVADALGAVAAAVRDVQPPSPKKRKAGAPQTAGRGSPPPQRALHDLLAEFGRIELNADMLAAIQRTESHAALADGAARHSTHQQSPLTLNRAAFERVVGAARASLAADLARLRARAEGNPAQETLLRTYALRAVARFAEQDWEEEQEGAGDAELASDGVEGAAPSLEGEGSAAAVAPVRALRRGSRPPPPPPQPQPARADSHASAAARGRGGTEEDETAASADSLAARLSSAALADSVAAPDDEAGRRGSGEVPQASNSVLPAEPASCEPAPRLRSEAPPRDLRTLYPCVPVGPPAAQRPCCSAQNSVGGERARPSWDEGSDGATRGAPDPGSSNDASRVDEASAGRTSAGASSSAGGSSSSSDQQSRAGWGAGGSDPGRTRSDPLVDAPARPRAPTTPSSEAVGPLATSPGGSRAGPSHHRVPPRGQPGAGEWYRPPPRVNQVGGKHAASSCSPSVSLGAEVHKRPRKGALGALLAGSSAGGWWGRERSGELLRRSADAAASAGSVRAPGAGAGGNLPAAAGGEGGAAPSSSSEGSLWASSLVCADLTLNDVGSQYWPFRRAGTAAATGGRPGGRDGGRDGGRAAGAGGASDADRPARTEGGQQALDPGPAASSLVDGLVAALGAAILAAVEAEVGRAALAPGLRSLVAATAFDDLLREGSTLQSPATSSWDGGAR</sequence>
<feature type="compositionally biased region" description="Low complexity" evidence="1">
    <location>
        <begin position="316"/>
        <end position="337"/>
    </location>
</feature>
<feature type="compositionally biased region" description="Low complexity" evidence="1">
    <location>
        <begin position="293"/>
        <end position="305"/>
    </location>
</feature>
<dbReference type="AlphaFoldDB" id="A0A1D1ZY25"/>
<feature type="compositionally biased region" description="Low complexity" evidence="1">
    <location>
        <begin position="486"/>
        <end position="496"/>
    </location>
</feature>
<feature type="compositionally biased region" description="Low complexity" evidence="1">
    <location>
        <begin position="596"/>
        <end position="611"/>
    </location>
</feature>
<feature type="region of interest" description="Disordered" evidence="1">
    <location>
        <begin position="1"/>
        <end position="76"/>
    </location>
</feature>
<feature type="region of interest" description="Disordered" evidence="1">
    <location>
        <begin position="238"/>
        <end position="558"/>
    </location>
</feature>
<feature type="region of interest" description="Disordered" evidence="1">
    <location>
        <begin position="592"/>
        <end position="611"/>
    </location>
</feature>
<feature type="compositionally biased region" description="Basic and acidic residues" evidence="1">
    <location>
        <begin position="1"/>
        <end position="12"/>
    </location>
</feature>
<proteinExistence type="predicted"/>
<name>A0A1D1ZY25_AUXPR</name>